<reference evidence="2" key="1">
    <citation type="submission" date="2018-03" db="EMBL/GenBank/DDBJ databases">
        <authorList>
            <person name="Guldener U."/>
        </authorList>
    </citation>
    <scope>NUCLEOTIDE SEQUENCE</scope>
</reference>
<dbReference type="AlphaFoldDB" id="A0AAE8SUB0"/>
<feature type="region of interest" description="Disordered" evidence="1">
    <location>
        <begin position="33"/>
        <end position="54"/>
    </location>
</feature>
<gene>
    <name evidence="2" type="ORF">DNG_04200</name>
</gene>
<evidence type="ECO:0000313" key="3">
    <source>
        <dbReference type="Proteomes" id="UP001187682"/>
    </source>
</evidence>
<proteinExistence type="predicted"/>
<evidence type="ECO:0000256" key="1">
    <source>
        <dbReference type="SAM" id="MobiDB-lite"/>
    </source>
</evidence>
<sequence>MDGDLTNKHLLPLRTITTALCYTIDLTIEYPRSDLNLKPGGNALRPAPGARYAS</sequence>
<comment type="caution">
    <text evidence="2">The sequence shown here is derived from an EMBL/GenBank/DDBJ whole genome shotgun (WGS) entry which is preliminary data.</text>
</comment>
<dbReference type="EMBL" id="ONZQ02000005">
    <property type="protein sequence ID" value="SPO01527.1"/>
    <property type="molecule type" value="Genomic_DNA"/>
</dbReference>
<protein>
    <submittedName>
        <fullName evidence="2">Uncharacterized protein</fullName>
    </submittedName>
</protein>
<organism evidence="2 3">
    <name type="scientific">Cephalotrichum gorgonifer</name>
    <dbReference type="NCBI Taxonomy" id="2041049"/>
    <lineage>
        <taxon>Eukaryota</taxon>
        <taxon>Fungi</taxon>
        <taxon>Dikarya</taxon>
        <taxon>Ascomycota</taxon>
        <taxon>Pezizomycotina</taxon>
        <taxon>Sordariomycetes</taxon>
        <taxon>Hypocreomycetidae</taxon>
        <taxon>Microascales</taxon>
        <taxon>Microascaceae</taxon>
        <taxon>Cephalotrichum</taxon>
    </lineage>
</organism>
<name>A0AAE8SUB0_9PEZI</name>
<evidence type="ECO:0000313" key="2">
    <source>
        <dbReference type="EMBL" id="SPO01527.1"/>
    </source>
</evidence>
<keyword evidence="3" id="KW-1185">Reference proteome</keyword>
<dbReference type="Proteomes" id="UP001187682">
    <property type="component" value="Unassembled WGS sequence"/>
</dbReference>
<accession>A0AAE8SUB0</accession>